<organism evidence="2 3">
    <name type="scientific">Blattamonas nauphoetae</name>
    <dbReference type="NCBI Taxonomy" id="2049346"/>
    <lineage>
        <taxon>Eukaryota</taxon>
        <taxon>Metamonada</taxon>
        <taxon>Preaxostyla</taxon>
        <taxon>Oxymonadida</taxon>
        <taxon>Blattamonas</taxon>
    </lineage>
</organism>
<proteinExistence type="predicted"/>
<evidence type="ECO:0000313" key="3">
    <source>
        <dbReference type="Proteomes" id="UP001281761"/>
    </source>
</evidence>
<evidence type="ECO:0000256" key="1">
    <source>
        <dbReference type="SAM" id="MobiDB-lite"/>
    </source>
</evidence>
<evidence type="ECO:0000313" key="2">
    <source>
        <dbReference type="EMBL" id="KAK2947028.1"/>
    </source>
</evidence>
<name>A0ABQ9X606_9EUKA</name>
<protein>
    <submittedName>
        <fullName evidence="2">Uncharacterized protein</fullName>
    </submittedName>
</protein>
<keyword evidence="3" id="KW-1185">Reference proteome</keyword>
<feature type="region of interest" description="Disordered" evidence="1">
    <location>
        <begin position="303"/>
        <end position="331"/>
    </location>
</feature>
<sequence>MSSSDTKKFLSANVRTTVDVPTASGIYISLVNFVKQGKTLDQQALEKASDVLENFRPGGRASLKSFQIISSLAPNDKGLTIGFRTSVLDLLAAKNVKLTESVMQFLDATIASADAWTKYGFIYDNFLNDLFPALNPTNPPMNTEPITKSLVGILSTLVPNATCTGMRNMNLVVEEELLGVRHLVFENVLLPSREFLVQTLQIRHRNPDSAAGMALVKLCQKLIEIAPFLPELDDFVRKHQINSAVNASMELIETDAHVLQFLDGVNATMAEWKKPGREFREAERAAKRLLIEEGLQDDIEQREMTEKTGRGGQSIVETSKHLLKTFGGNQK</sequence>
<reference evidence="2 3" key="1">
    <citation type="journal article" date="2022" name="bioRxiv">
        <title>Genomics of Preaxostyla Flagellates Illuminates Evolutionary Transitions and the Path Towards Mitochondrial Loss.</title>
        <authorList>
            <person name="Novak L.V.F."/>
            <person name="Treitli S.C."/>
            <person name="Pyrih J."/>
            <person name="Halakuc P."/>
            <person name="Pipaliya S.V."/>
            <person name="Vacek V."/>
            <person name="Brzon O."/>
            <person name="Soukal P."/>
            <person name="Eme L."/>
            <person name="Dacks J.B."/>
            <person name="Karnkowska A."/>
            <person name="Elias M."/>
            <person name="Hampl V."/>
        </authorList>
    </citation>
    <scope>NUCLEOTIDE SEQUENCE [LARGE SCALE GENOMIC DNA]</scope>
    <source>
        <strain evidence="2">NAU3</strain>
        <tissue evidence="2">Gut</tissue>
    </source>
</reference>
<dbReference type="Proteomes" id="UP001281761">
    <property type="component" value="Unassembled WGS sequence"/>
</dbReference>
<gene>
    <name evidence="2" type="ORF">BLNAU_18030</name>
</gene>
<accession>A0ABQ9X606</accession>
<dbReference type="EMBL" id="JARBJD010000212">
    <property type="protein sequence ID" value="KAK2947028.1"/>
    <property type="molecule type" value="Genomic_DNA"/>
</dbReference>
<comment type="caution">
    <text evidence="2">The sequence shown here is derived from an EMBL/GenBank/DDBJ whole genome shotgun (WGS) entry which is preliminary data.</text>
</comment>